<name>A0A512DFF0_9CELL</name>
<protein>
    <recommendedName>
        <fullName evidence="3">Thioesterase domain-containing protein</fullName>
    </recommendedName>
</protein>
<dbReference type="RefSeq" id="WP_146906054.1">
    <property type="nucleotide sequence ID" value="NZ_BAAARM010000005.1"/>
</dbReference>
<feature type="domain" description="Thioesterase" evidence="3">
    <location>
        <begin position="47"/>
        <end position="122"/>
    </location>
</feature>
<dbReference type="PANTHER" id="PTHR43240:SF5">
    <property type="entry name" value="1,4-DIHYDROXY-2-NAPHTHOYL-COA THIOESTERASE 1"/>
    <property type="match status" value="1"/>
</dbReference>
<evidence type="ECO:0000259" key="3">
    <source>
        <dbReference type="Pfam" id="PF03061"/>
    </source>
</evidence>
<evidence type="ECO:0000256" key="2">
    <source>
        <dbReference type="ARBA" id="ARBA00022801"/>
    </source>
</evidence>
<gene>
    <name evidence="4" type="ORF">CAE01nite_29330</name>
</gene>
<dbReference type="InterPro" id="IPR006683">
    <property type="entry name" value="Thioestr_dom"/>
</dbReference>
<dbReference type="Proteomes" id="UP000321181">
    <property type="component" value="Unassembled WGS sequence"/>
</dbReference>
<dbReference type="NCBIfam" id="TIGR00369">
    <property type="entry name" value="unchar_dom_1"/>
    <property type="match status" value="1"/>
</dbReference>
<comment type="caution">
    <text evidence="4">The sequence shown here is derived from an EMBL/GenBank/DDBJ whole genome shotgun (WGS) entry which is preliminary data.</text>
</comment>
<dbReference type="AlphaFoldDB" id="A0A512DFF0"/>
<dbReference type="GO" id="GO:0061522">
    <property type="term" value="F:1,4-dihydroxy-2-naphthoyl-CoA thioesterase activity"/>
    <property type="evidence" value="ECO:0007669"/>
    <property type="project" value="TreeGrafter"/>
</dbReference>
<evidence type="ECO:0000313" key="5">
    <source>
        <dbReference type="Proteomes" id="UP000321181"/>
    </source>
</evidence>
<evidence type="ECO:0000313" key="4">
    <source>
        <dbReference type="EMBL" id="GEO35208.1"/>
    </source>
</evidence>
<sequence>MTDTDVLARLATEAAGSLLERMGIRLLEVGAQRTVGTMPVAGNTTPYGLLHGGASVVLAETLGSYAAGAHAGPGRVAVGIEVGATHHRSAREGLVTGTATALHLGRTTASYEIVVEDSTSRRLATARLTCMLIEDRRGS</sequence>
<comment type="similarity">
    <text evidence="1">Belongs to the thioesterase PaaI family.</text>
</comment>
<dbReference type="SUPFAM" id="SSF54637">
    <property type="entry name" value="Thioesterase/thiol ester dehydrase-isomerase"/>
    <property type="match status" value="1"/>
</dbReference>
<dbReference type="Gene3D" id="3.10.129.10">
    <property type="entry name" value="Hotdog Thioesterase"/>
    <property type="match status" value="1"/>
</dbReference>
<evidence type="ECO:0000256" key="1">
    <source>
        <dbReference type="ARBA" id="ARBA00008324"/>
    </source>
</evidence>
<dbReference type="CDD" id="cd03443">
    <property type="entry name" value="PaaI_thioesterase"/>
    <property type="match status" value="1"/>
</dbReference>
<dbReference type="PANTHER" id="PTHR43240">
    <property type="entry name" value="1,4-DIHYDROXY-2-NAPHTHOYL-COA THIOESTERASE 1"/>
    <property type="match status" value="1"/>
</dbReference>
<dbReference type="Pfam" id="PF03061">
    <property type="entry name" value="4HBT"/>
    <property type="match status" value="1"/>
</dbReference>
<dbReference type="OrthoDB" id="9798208at2"/>
<proteinExistence type="inferred from homology"/>
<dbReference type="InterPro" id="IPR003736">
    <property type="entry name" value="PAAI_dom"/>
</dbReference>
<reference evidence="4 5" key="1">
    <citation type="submission" date="2019-07" db="EMBL/GenBank/DDBJ databases">
        <title>Whole genome shotgun sequence of Cellulomonas aerilata NBRC 106308.</title>
        <authorList>
            <person name="Hosoyama A."/>
            <person name="Uohara A."/>
            <person name="Ohji S."/>
            <person name="Ichikawa N."/>
        </authorList>
    </citation>
    <scope>NUCLEOTIDE SEQUENCE [LARGE SCALE GENOMIC DNA]</scope>
    <source>
        <strain evidence="4 5">NBRC 106308</strain>
    </source>
</reference>
<dbReference type="GO" id="GO:0005829">
    <property type="term" value="C:cytosol"/>
    <property type="evidence" value="ECO:0007669"/>
    <property type="project" value="TreeGrafter"/>
</dbReference>
<organism evidence="4 5">
    <name type="scientific">Cellulomonas aerilata</name>
    <dbReference type="NCBI Taxonomy" id="515326"/>
    <lineage>
        <taxon>Bacteria</taxon>
        <taxon>Bacillati</taxon>
        <taxon>Actinomycetota</taxon>
        <taxon>Actinomycetes</taxon>
        <taxon>Micrococcales</taxon>
        <taxon>Cellulomonadaceae</taxon>
        <taxon>Cellulomonas</taxon>
    </lineage>
</organism>
<keyword evidence="5" id="KW-1185">Reference proteome</keyword>
<keyword evidence="2" id="KW-0378">Hydrolase</keyword>
<accession>A0A512DFF0</accession>
<dbReference type="EMBL" id="BJYY01000018">
    <property type="protein sequence ID" value="GEO35208.1"/>
    <property type="molecule type" value="Genomic_DNA"/>
</dbReference>
<dbReference type="InterPro" id="IPR029069">
    <property type="entry name" value="HotDog_dom_sf"/>
</dbReference>